<feature type="domain" description="Flavodoxin-like fold" evidence="2">
    <location>
        <begin position="1"/>
        <end position="171"/>
    </location>
</feature>
<dbReference type="PANTHER" id="PTHR47307">
    <property type="entry name" value="GLUTATHIONE-REGULATED POTASSIUM-EFFLUX SYSTEM ANCILLARY PROTEIN KEFG"/>
    <property type="match status" value="1"/>
</dbReference>
<dbReference type="SUPFAM" id="SSF52218">
    <property type="entry name" value="Flavoproteins"/>
    <property type="match status" value="1"/>
</dbReference>
<dbReference type="EC" id="1.-.-.-" evidence="3"/>
<dbReference type="Gene3D" id="3.40.50.360">
    <property type="match status" value="1"/>
</dbReference>
<dbReference type="Proteomes" id="UP001279860">
    <property type="component" value="Unassembled WGS sequence"/>
</dbReference>
<dbReference type="InterPro" id="IPR046980">
    <property type="entry name" value="KefG/KefF"/>
</dbReference>
<dbReference type="PANTHER" id="PTHR47307:SF1">
    <property type="entry name" value="GLUTATHIONE-REGULATED POTASSIUM-EFFLUX SYSTEM ANCILLARY PROTEIN KEFG"/>
    <property type="match status" value="1"/>
</dbReference>
<dbReference type="InterPro" id="IPR029039">
    <property type="entry name" value="Flavoprotein-like_sf"/>
</dbReference>
<dbReference type="GO" id="GO:0016491">
    <property type="term" value="F:oxidoreductase activity"/>
    <property type="evidence" value="ECO:0007669"/>
    <property type="project" value="UniProtKB-KW"/>
</dbReference>
<keyword evidence="4" id="KW-1185">Reference proteome</keyword>
<sequence length="174" mass="19539">MKTLVIVSHPYTERSTVIKALEKVALNTTSVTVRNLDTLYGKNISQFDIATEQAAYENVDRVVYMFPIHWFNLTPMLKAYLNEVWTYGWAFGPEGKALKGKEMLIVTCTGAGESTYSPTGLVQSTMKEVLTPMKATALYVGMTFIEPLVFHEAMDITPQKLTSFEDQLSQRLLA</sequence>
<organism evidence="3 4">
    <name type="scientific">Vibrio rhizosphaerae</name>
    <dbReference type="NCBI Taxonomy" id="398736"/>
    <lineage>
        <taxon>Bacteria</taxon>
        <taxon>Pseudomonadati</taxon>
        <taxon>Pseudomonadota</taxon>
        <taxon>Gammaproteobacteria</taxon>
        <taxon>Vibrionales</taxon>
        <taxon>Vibrionaceae</taxon>
        <taxon>Vibrio</taxon>
    </lineage>
</organism>
<comment type="caution">
    <text evidence="3">The sequence shown here is derived from an EMBL/GenBank/DDBJ whole genome shotgun (WGS) entry which is preliminary data.</text>
</comment>
<reference evidence="3 4" key="1">
    <citation type="submission" date="2023-11" db="EMBL/GenBank/DDBJ databases">
        <title>Plant-associative lifestyle of Vibrio porteresiae and its evolutionary dynamics.</title>
        <authorList>
            <person name="Rameshkumar N."/>
            <person name="Kirti K."/>
        </authorList>
    </citation>
    <scope>NUCLEOTIDE SEQUENCE [LARGE SCALE GENOMIC DNA]</scope>
    <source>
        <strain evidence="3 4">MSSRF7</strain>
    </source>
</reference>
<evidence type="ECO:0000256" key="1">
    <source>
        <dbReference type="ARBA" id="ARBA00023002"/>
    </source>
</evidence>
<dbReference type="InterPro" id="IPR003680">
    <property type="entry name" value="Flavodoxin_fold"/>
</dbReference>
<name>A0ABU4IQS9_9VIBR</name>
<evidence type="ECO:0000313" key="4">
    <source>
        <dbReference type="Proteomes" id="UP001279860"/>
    </source>
</evidence>
<proteinExistence type="predicted"/>
<keyword evidence="1 3" id="KW-0560">Oxidoreductase</keyword>
<evidence type="ECO:0000313" key="3">
    <source>
        <dbReference type="EMBL" id="MDW6091313.1"/>
    </source>
</evidence>
<evidence type="ECO:0000259" key="2">
    <source>
        <dbReference type="Pfam" id="PF02525"/>
    </source>
</evidence>
<accession>A0ABU4IQS9</accession>
<dbReference type="Pfam" id="PF02525">
    <property type="entry name" value="Flavodoxin_2"/>
    <property type="match status" value="1"/>
</dbReference>
<protein>
    <submittedName>
        <fullName evidence="3">NAD(P)H-dependent oxidoreductase</fullName>
        <ecNumber evidence="3">1.-.-.-</ecNumber>
    </submittedName>
</protein>
<dbReference type="EMBL" id="JAWRCP010000001">
    <property type="protein sequence ID" value="MDW6091313.1"/>
    <property type="molecule type" value="Genomic_DNA"/>
</dbReference>
<gene>
    <name evidence="3" type="ORF">SBX64_01855</name>
</gene>
<dbReference type="RefSeq" id="WP_038185428.1">
    <property type="nucleotide sequence ID" value="NZ_AP024903.1"/>
</dbReference>